<sequence length="61" mass="6186">MAPARAWPGAGGHPSAPVRRILLVRMAEHALTPAAGAVTGSLRASAAARWTGAGERADRVS</sequence>
<organism evidence="2 3">
    <name type="scientific">Streptomyces hygroscopicus</name>
    <dbReference type="NCBI Taxonomy" id="1912"/>
    <lineage>
        <taxon>Bacteria</taxon>
        <taxon>Bacillati</taxon>
        <taxon>Actinomycetota</taxon>
        <taxon>Actinomycetes</taxon>
        <taxon>Kitasatosporales</taxon>
        <taxon>Streptomycetaceae</taxon>
        <taxon>Streptomyces</taxon>
        <taxon>Streptomyces violaceusniger group</taxon>
    </lineage>
</organism>
<reference evidence="2" key="1">
    <citation type="submission" date="2024-05" db="EMBL/GenBank/DDBJ databases">
        <title>Whole genome shotgun sequence of Streptomyces hygroscopicus NBRC 113678.</title>
        <authorList>
            <person name="Komaki H."/>
            <person name="Tamura T."/>
        </authorList>
    </citation>
    <scope>NUCLEOTIDE SEQUENCE</scope>
    <source>
        <strain evidence="2">N11-34</strain>
    </source>
</reference>
<keyword evidence="3" id="KW-1185">Reference proteome</keyword>
<feature type="region of interest" description="Disordered" evidence="1">
    <location>
        <begin position="38"/>
        <end position="61"/>
    </location>
</feature>
<evidence type="ECO:0000313" key="2">
    <source>
        <dbReference type="EMBL" id="GHJ32907.1"/>
    </source>
</evidence>
<name>A0ABQ3UBL5_STRHY</name>
<accession>A0ABQ3UBL5</accession>
<proteinExistence type="predicted"/>
<gene>
    <name evidence="2" type="ORF">TPA0910_73400</name>
</gene>
<dbReference type="Proteomes" id="UP001054854">
    <property type="component" value="Unassembled WGS sequence"/>
</dbReference>
<comment type="caution">
    <text evidence="2">The sequence shown here is derived from an EMBL/GenBank/DDBJ whole genome shotgun (WGS) entry which is preliminary data.</text>
</comment>
<evidence type="ECO:0000256" key="1">
    <source>
        <dbReference type="SAM" id="MobiDB-lite"/>
    </source>
</evidence>
<evidence type="ECO:0000313" key="3">
    <source>
        <dbReference type="Proteomes" id="UP001054854"/>
    </source>
</evidence>
<protein>
    <submittedName>
        <fullName evidence="2">Uncharacterized protein</fullName>
    </submittedName>
</protein>
<dbReference type="EMBL" id="BNEK01000005">
    <property type="protein sequence ID" value="GHJ32907.1"/>
    <property type="molecule type" value="Genomic_DNA"/>
</dbReference>